<accession>A0A9P8QD82</accession>
<evidence type="ECO:0000256" key="4">
    <source>
        <dbReference type="ARBA" id="ARBA00022741"/>
    </source>
</evidence>
<dbReference type="AlphaFoldDB" id="A0A9P8QD82"/>
<evidence type="ECO:0000313" key="12">
    <source>
        <dbReference type="EMBL" id="KAH3688793.1"/>
    </source>
</evidence>
<keyword evidence="4 9" id="KW-0547">Nucleotide-binding</keyword>
<evidence type="ECO:0000259" key="11">
    <source>
        <dbReference type="PROSITE" id="PS51161"/>
    </source>
</evidence>
<evidence type="ECO:0000256" key="9">
    <source>
        <dbReference type="PROSITE-ProRule" id="PRU00492"/>
    </source>
</evidence>
<evidence type="ECO:0000256" key="7">
    <source>
        <dbReference type="ARBA" id="ARBA00023116"/>
    </source>
</evidence>
<dbReference type="GO" id="GO:0009263">
    <property type="term" value="P:deoxyribonucleotide biosynthetic process"/>
    <property type="evidence" value="ECO:0007669"/>
    <property type="project" value="UniProtKB-KW"/>
</dbReference>
<dbReference type="PROSITE" id="PS51161">
    <property type="entry name" value="ATP_CONE"/>
    <property type="match status" value="1"/>
</dbReference>
<dbReference type="NCBIfam" id="TIGR02506">
    <property type="entry name" value="NrdE_NrdA"/>
    <property type="match status" value="1"/>
</dbReference>
<dbReference type="Pfam" id="PF02867">
    <property type="entry name" value="Ribonuc_red_lgC"/>
    <property type="match status" value="1"/>
</dbReference>
<dbReference type="GO" id="GO:0004748">
    <property type="term" value="F:ribonucleoside-diphosphate reductase activity, thioredoxin disulfide as acceptor"/>
    <property type="evidence" value="ECO:0007669"/>
    <property type="project" value="UniProtKB-EC"/>
</dbReference>
<dbReference type="PANTHER" id="PTHR11573">
    <property type="entry name" value="RIBONUCLEOSIDE-DIPHOSPHATE REDUCTASE LARGE CHAIN"/>
    <property type="match status" value="1"/>
</dbReference>
<comment type="catalytic activity">
    <reaction evidence="10">
        <text>a 2'-deoxyribonucleoside 5'-diphosphate + [thioredoxin]-disulfide + H2O = a ribonucleoside 5'-diphosphate + [thioredoxin]-dithiol</text>
        <dbReference type="Rhea" id="RHEA:23252"/>
        <dbReference type="Rhea" id="RHEA-COMP:10698"/>
        <dbReference type="Rhea" id="RHEA-COMP:10700"/>
        <dbReference type="ChEBI" id="CHEBI:15377"/>
        <dbReference type="ChEBI" id="CHEBI:29950"/>
        <dbReference type="ChEBI" id="CHEBI:50058"/>
        <dbReference type="ChEBI" id="CHEBI:57930"/>
        <dbReference type="ChEBI" id="CHEBI:73316"/>
        <dbReference type="EC" id="1.17.4.1"/>
    </reaction>
</comment>
<organism evidence="12 13">
    <name type="scientific">Wickerhamomyces pijperi</name>
    <name type="common">Yeast</name>
    <name type="synonym">Pichia pijperi</name>
    <dbReference type="NCBI Taxonomy" id="599730"/>
    <lineage>
        <taxon>Eukaryota</taxon>
        <taxon>Fungi</taxon>
        <taxon>Dikarya</taxon>
        <taxon>Ascomycota</taxon>
        <taxon>Saccharomycotina</taxon>
        <taxon>Saccharomycetes</taxon>
        <taxon>Phaffomycetales</taxon>
        <taxon>Wickerhamomycetaceae</taxon>
        <taxon>Wickerhamomyces</taxon>
    </lineage>
</organism>
<comment type="similarity">
    <text evidence="1 10">Belongs to the ribonucleoside diphosphate reductase large chain family.</text>
</comment>
<reference evidence="12" key="2">
    <citation type="submission" date="2021-01" db="EMBL/GenBank/DDBJ databases">
        <authorList>
            <person name="Schikora-Tamarit M.A."/>
        </authorList>
    </citation>
    <scope>NUCLEOTIDE SEQUENCE</scope>
    <source>
        <strain evidence="12">CBS2887</strain>
    </source>
</reference>
<dbReference type="PROSITE" id="PS00089">
    <property type="entry name" value="RIBORED_LARGE"/>
    <property type="match status" value="1"/>
</dbReference>
<evidence type="ECO:0000256" key="10">
    <source>
        <dbReference type="RuleBase" id="RU003410"/>
    </source>
</evidence>
<dbReference type="PANTHER" id="PTHR11573:SF28">
    <property type="entry name" value="RIBONUCLEOSIDE-DIPHOSPHATE REDUCTASE"/>
    <property type="match status" value="1"/>
</dbReference>
<dbReference type="Gene3D" id="3.20.70.20">
    <property type="match status" value="1"/>
</dbReference>
<proteinExistence type="inferred from homology"/>
<evidence type="ECO:0000256" key="1">
    <source>
        <dbReference type="ARBA" id="ARBA00010406"/>
    </source>
</evidence>
<gene>
    <name evidence="12" type="ORF">WICPIJ_000237</name>
</gene>
<evidence type="ECO:0000256" key="5">
    <source>
        <dbReference type="ARBA" id="ARBA00022840"/>
    </source>
</evidence>
<sequence>MTTSTTTSPQIFRCDGTSHPFDQTKLEKTLSSLSKDLNLEFINITKIITKVQRSLPLALNTAELTELLAETLASMTTIHPDHSILAARVSVVALQRQVGSFSEQIEKMYHFHNEKVGKESPLVSEKLYQTVMQNKELLESAIIKENDLQFTYFGLKTLERSYLLRDFSNRPFETPQYLLLRVALGIHQDDIEAAIETYTLMSERYFIHASPTLFNSGTPKPYLSSCFLLGMEDDSIDGIYKTLHKSALISKAAGGLGIHVSNIRASGSYIAGSNGISNGLVPMLRVFNNTARYVDQGGNKRPGAFAIYLEPWHADVLEFLNLRKNHGKEELRARDLFYALWIPDLFMKKVKANEEWYLFSPDQAPGLNEAYGDEFESLYNKYVTEKKYLRSINAQRLWYAVLESQIETGGPFLLYKDACNRKSNQKNLGVIKSSNLCCEIVQYSSPEEVAVCNLGSVALPSFVKYSEDGKSVWFDFKKLHSIVAVLTKNLNKVIDVCEYPLPEARYSNMKNRPIAIGVQGLSDLFMELKLPFDSEEAKKLNVQIFETIYHSAIETSIELAKKQGPYASFQGSPTSQGLLQFDLWNHKPSPLYQDWDALKTRMSKYGIRNSLLVAPMPTASTSQILGFNESIEPLTSNVYSRRTLSGEFQLINRYLVEDLISLNLWSEELKDEIVKQDGSIQNIPNIPKELKNIYKTVWELSQRTLIELAADRSPFIDQSQSLNLYLKEPTMGKLTSMHFYAWSRGLKTGMYYLRTQAASAAIKFTIDESRLPTPILGTLPVGLIKKRKYLSPQQDDVASIDKSMPFSDEDSTFDEGETTLVELNEPVPKRAKIDSIILGTENTNQPQFLKSLEVENGKLVESDIMNYDIHSNSPQSCNIEDREHCMSCSG</sequence>
<dbReference type="SUPFAM" id="SSF51998">
    <property type="entry name" value="PFL-like glycyl radical enzymes"/>
    <property type="match status" value="1"/>
</dbReference>
<keyword evidence="7 10" id="KW-0215">Deoxyribonucleotide synthesis</keyword>
<evidence type="ECO:0000313" key="13">
    <source>
        <dbReference type="Proteomes" id="UP000774326"/>
    </source>
</evidence>
<dbReference type="SUPFAM" id="SSF48168">
    <property type="entry name" value="R1 subunit of ribonucleotide reductase, N-terminal domain"/>
    <property type="match status" value="1"/>
</dbReference>
<dbReference type="InterPro" id="IPR005144">
    <property type="entry name" value="ATP-cone_dom"/>
</dbReference>
<keyword evidence="3" id="KW-0021">Allosteric enzyme</keyword>
<feature type="domain" description="ATP-cone" evidence="11">
    <location>
        <begin position="9"/>
        <end position="100"/>
    </location>
</feature>
<dbReference type="GO" id="GO:0005971">
    <property type="term" value="C:ribonucleoside-diphosphate reductase complex"/>
    <property type="evidence" value="ECO:0007669"/>
    <property type="project" value="TreeGrafter"/>
</dbReference>
<dbReference type="Pfam" id="PF00317">
    <property type="entry name" value="Ribonuc_red_lgN"/>
    <property type="match status" value="1"/>
</dbReference>
<keyword evidence="13" id="KW-1185">Reference proteome</keyword>
<evidence type="ECO:0000256" key="3">
    <source>
        <dbReference type="ARBA" id="ARBA00022533"/>
    </source>
</evidence>
<dbReference type="InterPro" id="IPR013346">
    <property type="entry name" value="NrdE_NrdA_C"/>
</dbReference>
<keyword evidence="6 10" id="KW-0560">Oxidoreductase</keyword>
<dbReference type="PRINTS" id="PR01183">
    <property type="entry name" value="RIBORDTASEM1"/>
</dbReference>
<reference evidence="12" key="1">
    <citation type="journal article" date="2021" name="Open Biol.">
        <title>Shared evolutionary footprints suggest mitochondrial oxidative damage underlies multiple complex I losses in fungi.</title>
        <authorList>
            <person name="Schikora-Tamarit M.A."/>
            <person name="Marcet-Houben M."/>
            <person name="Nosek J."/>
            <person name="Gabaldon T."/>
        </authorList>
    </citation>
    <scope>NUCLEOTIDE SEQUENCE</scope>
    <source>
        <strain evidence="12">CBS2887</strain>
    </source>
</reference>
<evidence type="ECO:0000256" key="6">
    <source>
        <dbReference type="ARBA" id="ARBA00023002"/>
    </source>
</evidence>
<dbReference type="Proteomes" id="UP000774326">
    <property type="component" value="Unassembled WGS sequence"/>
</dbReference>
<dbReference type="OrthoDB" id="3000483at2759"/>
<comment type="function">
    <text evidence="8 10">Provides the precursors necessary for DNA synthesis. Catalyzes the biosynthesis of deoxyribonucleotides from the corresponding ribonucleotides.</text>
</comment>
<dbReference type="GO" id="GO:0005524">
    <property type="term" value="F:ATP binding"/>
    <property type="evidence" value="ECO:0007669"/>
    <property type="project" value="UniProtKB-UniRule"/>
</dbReference>
<dbReference type="EMBL" id="JAEUBG010000154">
    <property type="protein sequence ID" value="KAH3688793.1"/>
    <property type="molecule type" value="Genomic_DNA"/>
</dbReference>
<dbReference type="InterPro" id="IPR008926">
    <property type="entry name" value="RNR_R1-su_N"/>
</dbReference>
<comment type="caution">
    <text evidence="12">The sequence shown here is derived from an EMBL/GenBank/DDBJ whole genome shotgun (WGS) entry which is preliminary data.</text>
</comment>
<dbReference type="InterPro" id="IPR000788">
    <property type="entry name" value="RNR_lg_C"/>
</dbReference>
<dbReference type="EC" id="1.17.4.1" evidence="2 10"/>
<evidence type="ECO:0000256" key="2">
    <source>
        <dbReference type="ARBA" id="ARBA00012274"/>
    </source>
</evidence>
<evidence type="ECO:0000256" key="8">
    <source>
        <dbReference type="ARBA" id="ARBA00024942"/>
    </source>
</evidence>
<dbReference type="CDD" id="cd01679">
    <property type="entry name" value="RNR_I"/>
    <property type="match status" value="1"/>
</dbReference>
<dbReference type="InterPro" id="IPR013509">
    <property type="entry name" value="RNR_lsu_N"/>
</dbReference>
<protein>
    <recommendedName>
        <fullName evidence="2 10">Ribonucleoside-diphosphate reductase</fullName>
        <ecNumber evidence="2 10">1.17.4.1</ecNumber>
    </recommendedName>
</protein>
<dbReference type="InterPro" id="IPR039718">
    <property type="entry name" value="Rrm1"/>
</dbReference>
<keyword evidence="5 9" id="KW-0067">ATP-binding</keyword>
<name>A0A9P8QD82_WICPI</name>